<feature type="compositionally biased region" description="Low complexity" evidence="4">
    <location>
        <begin position="807"/>
        <end position="818"/>
    </location>
</feature>
<evidence type="ECO:0000313" key="7">
    <source>
        <dbReference type="Proteomes" id="UP000827284"/>
    </source>
</evidence>
<dbReference type="PANTHER" id="PTHR10807:SF128">
    <property type="entry name" value="PHOSPHATIDYLINOSITOL-3,5-BISPHOSPHATE 3-PHOSPHATASE"/>
    <property type="match status" value="1"/>
</dbReference>
<dbReference type="PANTHER" id="PTHR10807">
    <property type="entry name" value="MYOTUBULARIN-RELATED"/>
    <property type="match status" value="1"/>
</dbReference>
<proteinExistence type="inferred from homology"/>
<feature type="binding site" evidence="3">
    <location>
        <begin position="345"/>
        <end position="351"/>
    </location>
    <ligand>
        <name>substrate</name>
    </ligand>
</feature>
<dbReference type="PROSITE" id="PS00383">
    <property type="entry name" value="TYR_PHOSPHATASE_1"/>
    <property type="match status" value="1"/>
</dbReference>
<dbReference type="Gene3D" id="2.30.29.30">
    <property type="entry name" value="Pleckstrin-homology domain (PH domain)/Phosphotyrosine-binding domain (PTB)"/>
    <property type="match status" value="1"/>
</dbReference>
<feature type="compositionally biased region" description="Low complexity" evidence="4">
    <location>
        <begin position="673"/>
        <end position="682"/>
    </location>
</feature>
<dbReference type="InterPro" id="IPR029021">
    <property type="entry name" value="Prot-tyrosine_phosphatase-like"/>
</dbReference>
<dbReference type="InterPro" id="IPR010569">
    <property type="entry name" value="Myotubularin-like_Pase_dom"/>
</dbReference>
<evidence type="ECO:0000313" key="6">
    <source>
        <dbReference type="EMBL" id="GJJ73064.1"/>
    </source>
</evidence>
<dbReference type="InterPro" id="IPR016130">
    <property type="entry name" value="Tyr_Pase_AS"/>
</dbReference>
<dbReference type="InterPro" id="IPR030564">
    <property type="entry name" value="Myotubularin"/>
</dbReference>
<evidence type="ECO:0000256" key="4">
    <source>
        <dbReference type="SAM" id="MobiDB-lite"/>
    </source>
</evidence>
<dbReference type="GO" id="GO:0046856">
    <property type="term" value="P:phosphatidylinositol dephosphorylation"/>
    <property type="evidence" value="ECO:0007669"/>
    <property type="project" value="TreeGrafter"/>
</dbReference>
<dbReference type="InterPro" id="IPR011993">
    <property type="entry name" value="PH-like_dom_sf"/>
</dbReference>
<name>A0A9P3HA97_9FUNG</name>
<dbReference type="Pfam" id="PF06602">
    <property type="entry name" value="Myotub-related"/>
    <property type="match status" value="1"/>
</dbReference>
<feature type="compositionally biased region" description="Low complexity" evidence="4">
    <location>
        <begin position="746"/>
        <end position="763"/>
    </location>
</feature>
<comment type="similarity">
    <text evidence="1">Belongs to the protein-tyrosine phosphatase family. Non-receptor class myotubularin subfamily.</text>
</comment>
<reference evidence="6" key="1">
    <citation type="submission" date="2021-11" db="EMBL/GenBank/DDBJ databases">
        <authorList>
            <person name="Herlambang A."/>
            <person name="Guo Y."/>
            <person name="Takashima Y."/>
            <person name="Nishizawa T."/>
        </authorList>
    </citation>
    <scope>NUCLEOTIDE SEQUENCE</scope>
    <source>
        <strain evidence="6">E1425</strain>
    </source>
</reference>
<dbReference type="AlphaFoldDB" id="A0A9P3HA97"/>
<feature type="compositionally biased region" description="Basic and acidic residues" evidence="4">
    <location>
        <begin position="575"/>
        <end position="587"/>
    </location>
</feature>
<feature type="compositionally biased region" description="Low complexity" evidence="4">
    <location>
        <begin position="836"/>
        <end position="859"/>
    </location>
</feature>
<dbReference type="Pfam" id="PF21098">
    <property type="entry name" value="PH-GRAM_MTMR6-like"/>
    <property type="match status" value="1"/>
</dbReference>
<sequence>MDYIKIAKVNAVQLEKGQSTYIGTLHLTAHHLIFSHPDKEIWISYPTIHTVEKGLPTVHSAWPLQIRCHNFVYVVLNFQSERDVTDVYESIQKLTCIGSVEQLYAFFYTPSPAFTTDDGWQIYDPYLEYERMGVGSKSDQWRFSDLNKSFAFSPTYPSAIVVPSRISDTVLTYAAKHRSKARIPALSYLHWNNMASITRSSQPMVGLKQNRSIQDEKLIEAIFLTNVPQSSSGHPIYGSTATNLIIDARPTVNAVANTAAGAGTENMENYRNCKKVYSGIDNIHVMRDSLNKLVEALQDLDTKGTISKAALAKSGWLKHIGAVMDGAAMIVRNIHISNSHVLVHCSDGWDRTAQLTSVAQICLDPYYRTLRGFQVLVEKEWCSFGYKFMDRCGHLSNDKNFVALSATNSAANTFANVQSKLYNNKHIRETSPIFHQFLDCVFQTMHQYPTRFEFNEDFLIQLHYHVYSCQFGNFLFNCEKDRRQYQASTKCSSIWDFINSNKQEYLNKDYNATVDKVRGGDGGVLFPETKAIKYWSNLFGRTDEELNSLDDNLNPSNPLTERMTPELLGMNPNYADEKDVDANEKLSDPLGLGSSPNLSRPRSGSGSNINSASRSRVATPSVAGYDTEDSWQRSADNLAAKLPAAITGAFGGGFVDSFNRLTMNVRDTWYSASTPVSSTPPTGANEYAEDSPFTDMKSSGGSGGQGYNSHYRAATVGRSNSNSNRRRPTVDRELRSIPSNNNSPLHVHSASSSPKHSLSSLTLEQEMNPEFGYLSDPLGSSNRPSSSTAAAAAVPLTNGSSPVLATSPGQSSSRPSSRMKQNVSSPTTFDPAGGRASPTAPLADLTTTLPTSASSSSLAGGSRTSDKGDAGTVMPEPPLPEPVKEPVKELPHPLFVE</sequence>
<dbReference type="OrthoDB" id="271628at2759"/>
<evidence type="ECO:0000256" key="1">
    <source>
        <dbReference type="ARBA" id="ARBA00007471"/>
    </source>
</evidence>
<feature type="compositionally biased region" description="Polar residues" evidence="4">
    <location>
        <begin position="594"/>
        <end position="618"/>
    </location>
</feature>
<feature type="compositionally biased region" description="Polar residues" evidence="4">
    <location>
        <begin position="819"/>
        <end position="828"/>
    </location>
</feature>
<organism evidence="6 7">
    <name type="scientific">Entomortierella parvispora</name>
    <dbReference type="NCBI Taxonomy" id="205924"/>
    <lineage>
        <taxon>Eukaryota</taxon>
        <taxon>Fungi</taxon>
        <taxon>Fungi incertae sedis</taxon>
        <taxon>Mucoromycota</taxon>
        <taxon>Mortierellomycotina</taxon>
        <taxon>Mortierellomycetes</taxon>
        <taxon>Mortierellales</taxon>
        <taxon>Mortierellaceae</taxon>
        <taxon>Entomortierella</taxon>
    </lineage>
</organism>
<dbReference type="SUPFAM" id="SSF52799">
    <property type="entry name" value="(Phosphotyrosine protein) phosphatases II"/>
    <property type="match status" value="1"/>
</dbReference>
<comment type="caution">
    <text evidence="6">The sequence shown here is derived from an EMBL/GenBank/DDBJ whole genome shotgun (WGS) entry which is preliminary data.</text>
</comment>
<feature type="compositionally biased region" description="Basic and acidic residues" evidence="4">
    <location>
        <begin position="882"/>
        <end position="891"/>
    </location>
</feature>
<feature type="region of interest" description="Disordered" evidence="4">
    <location>
        <begin position="546"/>
        <end position="624"/>
    </location>
</feature>
<dbReference type="PROSITE" id="PS51339">
    <property type="entry name" value="PPASE_MYOTUBULARIN"/>
    <property type="match status" value="1"/>
</dbReference>
<evidence type="ECO:0000259" key="5">
    <source>
        <dbReference type="PROSITE" id="PS51339"/>
    </source>
</evidence>
<gene>
    <name evidence="6" type="ORF">EMPS_05422</name>
</gene>
<feature type="active site" description="Phosphocysteine intermediate" evidence="2">
    <location>
        <position position="345"/>
    </location>
</feature>
<feature type="binding site" evidence="3">
    <location>
        <begin position="282"/>
        <end position="283"/>
    </location>
    <ligand>
        <name>substrate</name>
    </ligand>
</feature>
<dbReference type="Proteomes" id="UP000827284">
    <property type="component" value="Unassembled WGS sequence"/>
</dbReference>
<dbReference type="SUPFAM" id="SSF50729">
    <property type="entry name" value="PH domain-like"/>
    <property type="match status" value="1"/>
</dbReference>
<reference evidence="6" key="2">
    <citation type="journal article" date="2022" name="Microbiol. Resour. Announc.">
        <title>Whole-Genome Sequence of Entomortierella parvispora E1425, a Mucoromycotan Fungus Associated with Burkholderiaceae-Related Endosymbiotic Bacteria.</title>
        <authorList>
            <person name="Herlambang A."/>
            <person name="Guo Y."/>
            <person name="Takashima Y."/>
            <person name="Narisawa K."/>
            <person name="Ohta H."/>
            <person name="Nishizawa T."/>
        </authorList>
    </citation>
    <scope>NUCLEOTIDE SEQUENCE</scope>
    <source>
        <strain evidence="6">E1425</strain>
    </source>
</reference>
<feature type="domain" description="Myotubularin phosphatase" evidence="5">
    <location>
        <begin position="119"/>
        <end position="539"/>
    </location>
</feature>
<dbReference type="GO" id="GO:0016020">
    <property type="term" value="C:membrane"/>
    <property type="evidence" value="ECO:0007669"/>
    <property type="project" value="TreeGrafter"/>
</dbReference>
<dbReference type="GO" id="GO:0004438">
    <property type="term" value="F:phosphatidylinositol-3-phosphate phosphatase activity"/>
    <property type="evidence" value="ECO:0007669"/>
    <property type="project" value="TreeGrafter"/>
</dbReference>
<keyword evidence="7" id="KW-1185">Reference proteome</keyword>
<accession>A0A9P3HA97</accession>
<feature type="compositionally biased region" description="Low complexity" evidence="4">
    <location>
        <begin position="780"/>
        <end position="793"/>
    </location>
</feature>
<protein>
    <submittedName>
        <fullName evidence="6">Myotubularin-related protein 6/7/8</fullName>
    </submittedName>
</protein>
<feature type="region of interest" description="Disordered" evidence="4">
    <location>
        <begin position="672"/>
        <end position="897"/>
    </location>
</feature>
<evidence type="ECO:0000256" key="2">
    <source>
        <dbReference type="PIRSR" id="PIRSR630564-1"/>
    </source>
</evidence>
<dbReference type="EMBL" id="BQFW01000007">
    <property type="protein sequence ID" value="GJJ73064.1"/>
    <property type="molecule type" value="Genomic_DNA"/>
</dbReference>
<evidence type="ECO:0000256" key="3">
    <source>
        <dbReference type="PIRSR" id="PIRSR630564-2"/>
    </source>
</evidence>
<dbReference type="InterPro" id="IPR048994">
    <property type="entry name" value="PH-GRAM_MTMR6-9"/>
</dbReference>
<feature type="compositionally biased region" description="Low complexity" evidence="4">
    <location>
        <begin position="549"/>
        <end position="559"/>
    </location>
</feature>
<dbReference type="GO" id="GO:0005737">
    <property type="term" value="C:cytoplasm"/>
    <property type="evidence" value="ECO:0007669"/>
    <property type="project" value="TreeGrafter"/>
</dbReference>